<feature type="domain" description="C2H2-type" evidence="9">
    <location>
        <begin position="181"/>
        <end position="204"/>
    </location>
</feature>
<dbReference type="SMART" id="SM00868">
    <property type="entry name" value="zf-AD"/>
    <property type="match status" value="1"/>
</dbReference>
<name>U4U9H0_DENPD</name>
<evidence type="ECO:0000256" key="8">
    <source>
        <dbReference type="PROSITE-ProRule" id="PRU01263"/>
    </source>
</evidence>
<dbReference type="FunFam" id="3.30.160.60:FF:000202">
    <property type="entry name" value="Zinc finger protein 574"/>
    <property type="match status" value="1"/>
</dbReference>
<accession>U4U9H0</accession>
<keyword evidence="3" id="KW-0677">Repeat</keyword>
<dbReference type="InterPro" id="IPR012934">
    <property type="entry name" value="Znf_AD"/>
</dbReference>
<comment type="subcellular location">
    <subcellularLocation>
        <location evidence="1">Nucleus</location>
    </subcellularLocation>
</comment>
<evidence type="ECO:0000313" key="11">
    <source>
        <dbReference type="EMBL" id="ERL90564.1"/>
    </source>
</evidence>
<dbReference type="EMBL" id="KB632244">
    <property type="protein sequence ID" value="ERL90564.1"/>
    <property type="molecule type" value="Genomic_DNA"/>
</dbReference>
<feature type="domain" description="C2H2-type" evidence="9">
    <location>
        <begin position="238"/>
        <end position="265"/>
    </location>
</feature>
<dbReference type="GO" id="GO:0005634">
    <property type="term" value="C:nucleus"/>
    <property type="evidence" value="ECO:0007669"/>
    <property type="project" value="UniProtKB-SubCell"/>
</dbReference>
<evidence type="ECO:0000256" key="7">
    <source>
        <dbReference type="PROSITE-ProRule" id="PRU00042"/>
    </source>
</evidence>
<evidence type="ECO:0008006" key="13">
    <source>
        <dbReference type="Google" id="ProtNLM"/>
    </source>
</evidence>
<dbReference type="SUPFAM" id="SSF57667">
    <property type="entry name" value="beta-beta-alpha zinc fingers"/>
    <property type="match status" value="4"/>
</dbReference>
<feature type="binding site" evidence="8">
    <location>
        <position position="19"/>
    </location>
    <ligand>
        <name>Zn(2+)</name>
        <dbReference type="ChEBI" id="CHEBI:29105"/>
    </ligand>
</feature>
<dbReference type="Pfam" id="PF00096">
    <property type="entry name" value="zf-C2H2"/>
    <property type="match status" value="4"/>
</dbReference>
<dbReference type="Proteomes" id="UP000030742">
    <property type="component" value="Unassembled WGS sequence"/>
</dbReference>
<dbReference type="PANTHER" id="PTHR24376:SF235">
    <property type="entry name" value="C2H2-TYPE DOMAIN-CONTAINING PROTEIN"/>
    <property type="match status" value="1"/>
</dbReference>
<protein>
    <recommendedName>
        <fullName evidence="13">Protein krueppel</fullName>
    </recommendedName>
</protein>
<keyword evidence="4 7" id="KW-0863">Zinc-finger</keyword>
<evidence type="ECO:0000256" key="1">
    <source>
        <dbReference type="ARBA" id="ARBA00004123"/>
    </source>
</evidence>
<feature type="binding site" evidence="8">
    <location>
        <position position="16"/>
    </location>
    <ligand>
        <name>Zn(2+)</name>
        <dbReference type="ChEBI" id="CHEBI:29105"/>
    </ligand>
</feature>
<dbReference type="InterPro" id="IPR013087">
    <property type="entry name" value="Znf_C2H2_type"/>
</dbReference>
<feature type="domain" description="C2H2-type" evidence="9">
    <location>
        <begin position="433"/>
        <end position="458"/>
    </location>
</feature>
<keyword evidence="6" id="KW-0539">Nucleus</keyword>
<dbReference type="GO" id="GO:0001228">
    <property type="term" value="F:DNA-binding transcription activator activity, RNA polymerase II-specific"/>
    <property type="evidence" value="ECO:0007669"/>
    <property type="project" value="TreeGrafter"/>
</dbReference>
<feature type="binding site" evidence="8">
    <location>
        <position position="61"/>
    </location>
    <ligand>
        <name>Zn(2+)</name>
        <dbReference type="ChEBI" id="CHEBI:29105"/>
    </ligand>
</feature>
<dbReference type="Gene3D" id="3.40.1800.20">
    <property type="match status" value="1"/>
</dbReference>
<dbReference type="AlphaFoldDB" id="U4U9H0"/>
<proteinExistence type="predicted"/>
<dbReference type="GO" id="GO:0032502">
    <property type="term" value="P:developmental process"/>
    <property type="evidence" value="ECO:0007669"/>
    <property type="project" value="UniProtKB-ARBA"/>
</dbReference>
<keyword evidence="5 8" id="KW-0862">Zinc</keyword>
<dbReference type="PROSITE" id="PS00028">
    <property type="entry name" value="ZINC_FINGER_C2H2_1"/>
    <property type="match status" value="8"/>
</dbReference>
<dbReference type="GO" id="GO:0008270">
    <property type="term" value="F:zinc ion binding"/>
    <property type="evidence" value="ECO:0007669"/>
    <property type="project" value="UniProtKB-UniRule"/>
</dbReference>
<evidence type="ECO:0000256" key="5">
    <source>
        <dbReference type="ARBA" id="ARBA00022833"/>
    </source>
</evidence>
<dbReference type="Gene3D" id="3.30.160.60">
    <property type="entry name" value="Classic Zinc Finger"/>
    <property type="match status" value="5"/>
</dbReference>
<dbReference type="SMART" id="SM00355">
    <property type="entry name" value="ZnF_C2H2"/>
    <property type="match status" value="9"/>
</dbReference>
<dbReference type="Pfam" id="PF07776">
    <property type="entry name" value="zf-AD"/>
    <property type="match status" value="1"/>
</dbReference>
<evidence type="ECO:0000313" key="12">
    <source>
        <dbReference type="Proteomes" id="UP000030742"/>
    </source>
</evidence>
<reference evidence="11 12" key="1">
    <citation type="journal article" date="2013" name="Genome Biol.">
        <title>Draft genome of the mountain pine beetle, Dendroctonus ponderosae Hopkins, a major forest pest.</title>
        <authorList>
            <person name="Keeling C.I."/>
            <person name="Yuen M.M."/>
            <person name="Liao N.Y."/>
            <person name="Docking T.R."/>
            <person name="Chan S.K."/>
            <person name="Taylor G.A."/>
            <person name="Palmquist D.L."/>
            <person name="Jackman S.D."/>
            <person name="Nguyen A."/>
            <person name="Li M."/>
            <person name="Henderson H."/>
            <person name="Janes J.K."/>
            <person name="Zhao Y."/>
            <person name="Pandoh P."/>
            <person name="Moore R."/>
            <person name="Sperling F.A."/>
            <person name="Huber D.P."/>
            <person name="Birol I."/>
            <person name="Jones S.J."/>
            <person name="Bohlmann J."/>
        </authorList>
    </citation>
    <scope>NUCLEOTIDE SEQUENCE</scope>
</reference>
<feature type="domain" description="C2H2-type" evidence="9">
    <location>
        <begin position="320"/>
        <end position="347"/>
    </location>
</feature>
<feature type="domain" description="C2H2-type" evidence="9">
    <location>
        <begin position="347"/>
        <end position="375"/>
    </location>
</feature>
<organism evidence="11 12">
    <name type="scientific">Dendroctonus ponderosae</name>
    <name type="common">Mountain pine beetle</name>
    <dbReference type="NCBI Taxonomy" id="77166"/>
    <lineage>
        <taxon>Eukaryota</taxon>
        <taxon>Metazoa</taxon>
        <taxon>Ecdysozoa</taxon>
        <taxon>Arthropoda</taxon>
        <taxon>Hexapoda</taxon>
        <taxon>Insecta</taxon>
        <taxon>Pterygota</taxon>
        <taxon>Neoptera</taxon>
        <taxon>Endopterygota</taxon>
        <taxon>Coleoptera</taxon>
        <taxon>Polyphaga</taxon>
        <taxon>Cucujiformia</taxon>
        <taxon>Curculionidae</taxon>
        <taxon>Scolytinae</taxon>
        <taxon>Dendroctonus</taxon>
    </lineage>
</organism>
<evidence type="ECO:0000256" key="6">
    <source>
        <dbReference type="ARBA" id="ARBA00023242"/>
    </source>
</evidence>
<dbReference type="Pfam" id="PF13912">
    <property type="entry name" value="zf-C2H2_6"/>
    <property type="match status" value="3"/>
</dbReference>
<dbReference type="PROSITE" id="PS50157">
    <property type="entry name" value="ZINC_FINGER_C2H2_2"/>
    <property type="match status" value="9"/>
</dbReference>
<feature type="binding site" evidence="8">
    <location>
        <position position="64"/>
    </location>
    <ligand>
        <name>Zn(2+)</name>
        <dbReference type="ChEBI" id="CHEBI:29105"/>
    </ligand>
</feature>
<feature type="domain" description="C2H2-type" evidence="9">
    <location>
        <begin position="267"/>
        <end position="294"/>
    </location>
</feature>
<feature type="domain" description="C2H2-type" evidence="9">
    <location>
        <begin position="376"/>
        <end position="403"/>
    </location>
</feature>
<dbReference type="PANTHER" id="PTHR24376">
    <property type="entry name" value="ZINC FINGER PROTEIN"/>
    <property type="match status" value="1"/>
</dbReference>
<dbReference type="InterPro" id="IPR036236">
    <property type="entry name" value="Znf_C2H2_sf"/>
</dbReference>
<dbReference type="OrthoDB" id="7295497at2759"/>
<feature type="domain" description="C2H2-type" evidence="9">
    <location>
        <begin position="405"/>
        <end position="432"/>
    </location>
</feature>
<evidence type="ECO:0000256" key="2">
    <source>
        <dbReference type="ARBA" id="ARBA00022723"/>
    </source>
</evidence>
<gene>
    <name evidence="11" type="ORF">D910_07911</name>
</gene>
<evidence type="ECO:0000259" key="9">
    <source>
        <dbReference type="PROSITE" id="PS50157"/>
    </source>
</evidence>
<dbReference type="FunFam" id="3.30.160.60:FF:000557">
    <property type="entry name" value="zinc finger and SCAN domain-containing protein 29"/>
    <property type="match status" value="1"/>
</dbReference>
<evidence type="ECO:0000259" key="10">
    <source>
        <dbReference type="PROSITE" id="PS51915"/>
    </source>
</evidence>
<evidence type="ECO:0000256" key="4">
    <source>
        <dbReference type="ARBA" id="ARBA00022771"/>
    </source>
</evidence>
<sequence length="458" mass="53165">MDKYEVLTSKSFGLICRTCLMHTELFSIEDVNWEGIQLKEIILSYTSLDLDVPDRFPTTMCSGCIRQMYQTYHFLHKSKNSEWLLKKICLREQKNSQSHDESMTEDTQVESEYNQLNANRTINEDDMDEAADETLLNDDSDILQEIESIKSDITKIQADQKFQLCEDKLIAKEGTKGSFSFTCNICTATFNSRQEIQDHKQAKHRKYFKFSCERCGIRFQRIQQLVAHIRVHTGEKPYNCNICGKCFTFKALLEKHSIRHIELQKSYQCIYCDTVYTSKETLRQHEMSHTTELFEPTSVPNQPIQDDPHRPSVTMVEGGYQCNVCSKVLQSEDVLNDHFRSHGPKNHICSVCGKSYISKERLAMHINNTHNKKHMLHCGKCSDVFATHRALQLHMRSHTDRAKPFVCDICEKAFRHETNFVIHMQSHNGDNTYACNTCETGFSDFQSLKEHLVTHARL</sequence>
<keyword evidence="2 8" id="KW-0479">Metal-binding</keyword>
<dbReference type="PROSITE" id="PS51915">
    <property type="entry name" value="ZAD"/>
    <property type="match status" value="1"/>
</dbReference>
<feature type="domain" description="ZAD" evidence="10">
    <location>
        <begin position="14"/>
        <end position="88"/>
    </location>
</feature>
<dbReference type="SUPFAM" id="SSF57716">
    <property type="entry name" value="Glucocorticoid receptor-like (DNA-binding domain)"/>
    <property type="match status" value="1"/>
</dbReference>
<dbReference type="GO" id="GO:0000978">
    <property type="term" value="F:RNA polymerase II cis-regulatory region sequence-specific DNA binding"/>
    <property type="evidence" value="ECO:0007669"/>
    <property type="project" value="TreeGrafter"/>
</dbReference>
<evidence type="ECO:0000256" key="3">
    <source>
        <dbReference type="ARBA" id="ARBA00022737"/>
    </source>
</evidence>
<feature type="domain" description="C2H2-type" evidence="9">
    <location>
        <begin position="210"/>
        <end position="237"/>
    </location>
</feature>